<dbReference type="InterPro" id="IPR020616">
    <property type="entry name" value="Thiolase_N"/>
</dbReference>
<keyword evidence="11" id="KW-1185">Reference proteome</keyword>
<feature type="active site" description="Proton acceptor" evidence="6">
    <location>
        <position position="349"/>
    </location>
</feature>
<dbReference type="Gene3D" id="3.40.47.10">
    <property type="match status" value="2"/>
</dbReference>
<feature type="active site" description="Proton acceptor" evidence="6">
    <location>
        <position position="379"/>
    </location>
</feature>
<evidence type="ECO:0000256" key="6">
    <source>
        <dbReference type="PIRSR" id="PIRSR000429-1"/>
    </source>
</evidence>
<evidence type="ECO:0000313" key="11">
    <source>
        <dbReference type="Proteomes" id="UP000287857"/>
    </source>
</evidence>
<dbReference type="InterPro" id="IPR020615">
    <property type="entry name" value="Thiolase_acyl_enz_int_AS"/>
</dbReference>
<dbReference type="RefSeq" id="WP_125983105.1">
    <property type="nucleotide sequence ID" value="NZ_NGJS01000002.1"/>
</dbReference>
<reference evidence="10 11" key="1">
    <citation type="submission" date="2017-05" db="EMBL/GenBank/DDBJ databases">
        <title>Vagococcus spp. assemblies.</title>
        <authorList>
            <person name="Gulvik C.A."/>
        </authorList>
    </citation>
    <scope>NUCLEOTIDE SEQUENCE [LARGE SCALE GENOMIC DNA]</scope>
    <source>
        <strain evidence="10 11">SS1995</strain>
    </source>
</reference>
<protein>
    <recommendedName>
        <fullName evidence="2">acetyl-CoA C-acetyltransferase</fullName>
        <ecNumber evidence="2">2.3.1.9</ecNumber>
    </recommendedName>
    <alternativeName>
        <fullName evidence="5">Acetoacetyl-CoA thiolase</fullName>
    </alternativeName>
</protein>
<proteinExistence type="inferred from homology"/>
<evidence type="ECO:0000256" key="5">
    <source>
        <dbReference type="ARBA" id="ARBA00030755"/>
    </source>
</evidence>
<dbReference type="Proteomes" id="UP000287857">
    <property type="component" value="Unassembled WGS sequence"/>
</dbReference>
<feature type="domain" description="Thiolase N-terminal" evidence="8">
    <location>
        <begin position="4"/>
        <end position="262"/>
    </location>
</feature>
<evidence type="ECO:0000256" key="3">
    <source>
        <dbReference type="ARBA" id="ARBA00022679"/>
    </source>
</evidence>
<dbReference type="NCBIfam" id="TIGR01930">
    <property type="entry name" value="AcCoA-C-Actrans"/>
    <property type="match status" value="1"/>
</dbReference>
<evidence type="ECO:0000256" key="2">
    <source>
        <dbReference type="ARBA" id="ARBA00012705"/>
    </source>
</evidence>
<dbReference type="SUPFAM" id="SSF53901">
    <property type="entry name" value="Thiolase-like"/>
    <property type="match status" value="2"/>
</dbReference>
<organism evidence="10 11">
    <name type="scientific">Vagococcus vulneris</name>
    <dbReference type="NCBI Taxonomy" id="1977869"/>
    <lineage>
        <taxon>Bacteria</taxon>
        <taxon>Bacillati</taxon>
        <taxon>Bacillota</taxon>
        <taxon>Bacilli</taxon>
        <taxon>Lactobacillales</taxon>
        <taxon>Enterococcaceae</taxon>
        <taxon>Vagococcus</taxon>
    </lineage>
</organism>
<dbReference type="GO" id="GO:0003985">
    <property type="term" value="F:acetyl-CoA C-acetyltransferase activity"/>
    <property type="evidence" value="ECO:0007669"/>
    <property type="project" value="UniProtKB-EC"/>
</dbReference>
<evidence type="ECO:0000256" key="7">
    <source>
        <dbReference type="RuleBase" id="RU003557"/>
    </source>
</evidence>
<comment type="caution">
    <text evidence="10">The sequence shown here is derived from an EMBL/GenBank/DDBJ whole genome shotgun (WGS) entry which is preliminary data.</text>
</comment>
<evidence type="ECO:0000313" key="10">
    <source>
        <dbReference type="EMBL" id="RSU00153.1"/>
    </source>
</evidence>
<keyword evidence="3 7" id="KW-0808">Transferase</keyword>
<dbReference type="InterPro" id="IPR002155">
    <property type="entry name" value="Thiolase"/>
</dbReference>
<dbReference type="InterPro" id="IPR020613">
    <property type="entry name" value="Thiolase_CS"/>
</dbReference>
<feature type="domain" description="Thiolase C-terminal" evidence="9">
    <location>
        <begin position="271"/>
        <end position="391"/>
    </location>
</feature>
<evidence type="ECO:0000259" key="8">
    <source>
        <dbReference type="Pfam" id="PF00108"/>
    </source>
</evidence>
<dbReference type="PIRSF" id="PIRSF000429">
    <property type="entry name" value="Ac-CoA_Ac_transf"/>
    <property type="match status" value="1"/>
</dbReference>
<dbReference type="FunFam" id="3.40.47.10:FF:000010">
    <property type="entry name" value="Acetyl-CoA acetyltransferase (Thiolase)"/>
    <property type="match status" value="1"/>
</dbReference>
<dbReference type="AlphaFoldDB" id="A0A430A193"/>
<dbReference type="OrthoDB" id="9764892at2"/>
<comment type="similarity">
    <text evidence="1 7">Belongs to the thiolase-like superfamily. Thiolase family.</text>
</comment>
<accession>A0A430A193</accession>
<evidence type="ECO:0000259" key="9">
    <source>
        <dbReference type="Pfam" id="PF02803"/>
    </source>
</evidence>
<feature type="active site" description="Acyl-thioester intermediate" evidence="6">
    <location>
        <position position="88"/>
    </location>
</feature>
<dbReference type="InterPro" id="IPR020617">
    <property type="entry name" value="Thiolase_C"/>
</dbReference>
<dbReference type="InterPro" id="IPR016039">
    <property type="entry name" value="Thiolase-like"/>
</dbReference>
<dbReference type="EC" id="2.3.1.9" evidence="2"/>
<dbReference type="PROSITE" id="PS00099">
    <property type="entry name" value="THIOLASE_3"/>
    <property type="match status" value="1"/>
</dbReference>
<name>A0A430A193_9ENTE</name>
<keyword evidence="4 7" id="KW-0012">Acyltransferase</keyword>
<dbReference type="PANTHER" id="PTHR18919">
    <property type="entry name" value="ACETYL-COA C-ACYLTRANSFERASE"/>
    <property type="match status" value="1"/>
</dbReference>
<dbReference type="Pfam" id="PF00108">
    <property type="entry name" value="Thiolase_N"/>
    <property type="match status" value="1"/>
</dbReference>
<dbReference type="CDD" id="cd00751">
    <property type="entry name" value="thiolase"/>
    <property type="match status" value="1"/>
</dbReference>
<sequence length="392" mass="41361">MNRVVIVSAKRTPIGKFGGSLKNVSAADLAAQVIEASLKELNLKPDIVDEVILGNVLSAGHGQNIARQAALKSGIPETSSAFTVNKVCGSGMKSVILGAQSIMLGDNQVVIAGGTENMSQANFVVPNHRFGQMMGNSQLVDTMLSDGLTDAFSHEHMGITAENIAEKYGITRQEQDEFALNSQRKAQEAIEAGRFKKEIVPILVSQRRGEPLTIAADEFPRFNSTYEELSKLKAAFKEGGSVTAGNSSGINDGAAILILMNEMTAEKLNLRILGTIEGYASAGVLPELMGTGPIPATQKILKQLQLNVSDLDLVEGNEAFAAQSLSVIKELGLDEEKTNVNGGAIALGHPIGASGARILVTLLHEMDKQEAERGLATLCIGGGQGVAMVISR</sequence>
<dbReference type="PANTHER" id="PTHR18919:SF107">
    <property type="entry name" value="ACETYL-COA ACETYLTRANSFERASE, CYTOSOLIC"/>
    <property type="match status" value="1"/>
</dbReference>
<dbReference type="PROSITE" id="PS00098">
    <property type="entry name" value="THIOLASE_1"/>
    <property type="match status" value="1"/>
</dbReference>
<dbReference type="PROSITE" id="PS00737">
    <property type="entry name" value="THIOLASE_2"/>
    <property type="match status" value="1"/>
</dbReference>
<gene>
    <name evidence="10" type="ORF">CBF37_02315</name>
</gene>
<dbReference type="InterPro" id="IPR020610">
    <property type="entry name" value="Thiolase_AS"/>
</dbReference>
<evidence type="ECO:0000256" key="1">
    <source>
        <dbReference type="ARBA" id="ARBA00010982"/>
    </source>
</evidence>
<dbReference type="Pfam" id="PF02803">
    <property type="entry name" value="Thiolase_C"/>
    <property type="match status" value="1"/>
</dbReference>
<evidence type="ECO:0000256" key="4">
    <source>
        <dbReference type="ARBA" id="ARBA00023315"/>
    </source>
</evidence>
<dbReference type="EMBL" id="NGJS01000002">
    <property type="protein sequence ID" value="RSU00153.1"/>
    <property type="molecule type" value="Genomic_DNA"/>
</dbReference>